<reference evidence="2" key="1">
    <citation type="submission" date="2020-02" db="EMBL/GenBank/DDBJ databases">
        <authorList>
            <person name="Meier V. D."/>
        </authorList>
    </citation>
    <scope>NUCLEOTIDE SEQUENCE</scope>
    <source>
        <strain evidence="2">AVDCRST_MAG73</strain>
    </source>
</reference>
<evidence type="ECO:0000313" key="2">
    <source>
        <dbReference type="EMBL" id="CAA9537072.1"/>
    </source>
</evidence>
<feature type="compositionally biased region" description="Basic residues" evidence="1">
    <location>
        <begin position="1"/>
        <end position="11"/>
    </location>
</feature>
<accession>A0A6J4U001</accession>
<dbReference type="AlphaFoldDB" id="A0A6J4U001"/>
<sequence length="60" mass="6757">ACRTARQRRLRTAAEAIHQGHRAVGDHPRTPPWPALHQRSGREPRQAAEGRAPPPPQRQL</sequence>
<protein>
    <submittedName>
        <fullName evidence="2">Uncharacterized protein</fullName>
    </submittedName>
</protein>
<name>A0A6J4U001_9BACT</name>
<feature type="non-terminal residue" evidence="2">
    <location>
        <position position="1"/>
    </location>
</feature>
<dbReference type="EMBL" id="CADCWE010000089">
    <property type="protein sequence ID" value="CAA9537072.1"/>
    <property type="molecule type" value="Genomic_DNA"/>
</dbReference>
<feature type="non-terminal residue" evidence="2">
    <location>
        <position position="60"/>
    </location>
</feature>
<organism evidence="2">
    <name type="scientific">uncultured Thermomicrobiales bacterium</name>
    <dbReference type="NCBI Taxonomy" id="1645740"/>
    <lineage>
        <taxon>Bacteria</taxon>
        <taxon>Pseudomonadati</taxon>
        <taxon>Thermomicrobiota</taxon>
        <taxon>Thermomicrobia</taxon>
        <taxon>Thermomicrobiales</taxon>
        <taxon>environmental samples</taxon>
    </lineage>
</organism>
<proteinExistence type="predicted"/>
<evidence type="ECO:0000256" key="1">
    <source>
        <dbReference type="SAM" id="MobiDB-lite"/>
    </source>
</evidence>
<gene>
    <name evidence="2" type="ORF">AVDCRST_MAG73-1439</name>
</gene>
<feature type="region of interest" description="Disordered" evidence="1">
    <location>
        <begin position="1"/>
        <end position="60"/>
    </location>
</feature>